<evidence type="ECO:0000256" key="1">
    <source>
        <dbReference type="SAM" id="MobiDB-lite"/>
    </source>
</evidence>
<dbReference type="Proteomes" id="UP001458946">
    <property type="component" value="Unassembled WGS sequence"/>
</dbReference>
<sequence>MGASSTGMNSNTKTGTWARNFEAMSSHGHLLRVDHSPEGEAQPIIFKPHPLPNDRLPSCRPP</sequence>
<evidence type="ECO:0000313" key="2">
    <source>
        <dbReference type="EMBL" id="GAA5501048.1"/>
    </source>
</evidence>
<dbReference type="EMBL" id="BAABRN010000006">
    <property type="protein sequence ID" value="GAA5501048.1"/>
    <property type="molecule type" value="Genomic_DNA"/>
</dbReference>
<proteinExistence type="predicted"/>
<name>A0ABP9VAJ9_9DEIO</name>
<feature type="region of interest" description="Disordered" evidence="1">
    <location>
        <begin position="1"/>
        <end position="62"/>
    </location>
</feature>
<keyword evidence="3" id="KW-1185">Reference proteome</keyword>
<feature type="compositionally biased region" description="Polar residues" evidence="1">
    <location>
        <begin position="1"/>
        <end position="17"/>
    </location>
</feature>
<accession>A0ABP9VAJ9</accession>
<organism evidence="2 3">
    <name type="scientific">Deinococcus xinjiangensis</name>
    <dbReference type="NCBI Taxonomy" id="457454"/>
    <lineage>
        <taxon>Bacteria</taxon>
        <taxon>Thermotogati</taxon>
        <taxon>Deinococcota</taxon>
        <taxon>Deinococci</taxon>
        <taxon>Deinococcales</taxon>
        <taxon>Deinococcaceae</taxon>
        <taxon>Deinococcus</taxon>
    </lineage>
</organism>
<reference evidence="2 3" key="1">
    <citation type="submission" date="2024-02" db="EMBL/GenBank/DDBJ databases">
        <title>Deinococcus xinjiangensis NBRC 107630.</title>
        <authorList>
            <person name="Ichikawa N."/>
            <person name="Katano-Makiyama Y."/>
            <person name="Hidaka K."/>
        </authorList>
    </citation>
    <scope>NUCLEOTIDE SEQUENCE [LARGE SCALE GENOMIC DNA]</scope>
    <source>
        <strain evidence="2 3">NBRC 107630</strain>
    </source>
</reference>
<comment type="caution">
    <text evidence="2">The sequence shown here is derived from an EMBL/GenBank/DDBJ whole genome shotgun (WGS) entry which is preliminary data.</text>
</comment>
<protein>
    <submittedName>
        <fullName evidence="2">Uncharacterized protein</fullName>
    </submittedName>
</protein>
<evidence type="ECO:0000313" key="3">
    <source>
        <dbReference type="Proteomes" id="UP001458946"/>
    </source>
</evidence>
<gene>
    <name evidence="2" type="ORF">Dxin01_00779</name>
</gene>